<feature type="non-terminal residue" evidence="1">
    <location>
        <position position="1"/>
    </location>
</feature>
<keyword evidence="2" id="KW-1185">Reference proteome</keyword>
<proteinExistence type="predicted"/>
<dbReference type="AlphaFoldDB" id="A0A9N9GHC3"/>
<comment type="caution">
    <text evidence="1">The sequence shown here is derived from an EMBL/GenBank/DDBJ whole genome shotgun (WGS) entry which is preliminary data.</text>
</comment>
<accession>A0A9N9GHC3</accession>
<protein>
    <submittedName>
        <fullName evidence="1">14993_t:CDS:1</fullName>
    </submittedName>
</protein>
<reference evidence="1" key="1">
    <citation type="submission" date="2021-06" db="EMBL/GenBank/DDBJ databases">
        <authorList>
            <person name="Kallberg Y."/>
            <person name="Tangrot J."/>
            <person name="Rosling A."/>
        </authorList>
    </citation>
    <scope>NUCLEOTIDE SEQUENCE</scope>
    <source>
        <strain evidence="1">UK204</strain>
    </source>
</reference>
<sequence>SLDPKLILFSTEFEIRNTMEKVSTAMYGILKSIGINFSSHEYIQIIQDCFNSISNIHFDNDDKEIEIDLNYDNAKLVIEEHYSFFDIINHWICSKPLDPIKVMKEMALYREAALRIERMNATEKSTF</sequence>
<evidence type="ECO:0000313" key="1">
    <source>
        <dbReference type="EMBL" id="CAG8602402.1"/>
    </source>
</evidence>
<dbReference type="Proteomes" id="UP000789570">
    <property type="component" value="Unassembled WGS sequence"/>
</dbReference>
<gene>
    <name evidence="1" type="ORF">FCALED_LOCUS8655</name>
</gene>
<evidence type="ECO:0000313" key="2">
    <source>
        <dbReference type="Proteomes" id="UP000789570"/>
    </source>
</evidence>
<dbReference type="EMBL" id="CAJVPQ010002590">
    <property type="protein sequence ID" value="CAG8602402.1"/>
    <property type="molecule type" value="Genomic_DNA"/>
</dbReference>
<organism evidence="1 2">
    <name type="scientific">Funneliformis caledonium</name>
    <dbReference type="NCBI Taxonomy" id="1117310"/>
    <lineage>
        <taxon>Eukaryota</taxon>
        <taxon>Fungi</taxon>
        <taxon>Fungi incertae sedis</taxon>
        <taxon>Mucoromycota</taxon>
        <taxon>Glomeromycotina</taxon>
        <taxon>Glomeromycetes</taxon>
        <taxon>Glomerales</taxon>
        <taxon>Glomeraceae</taxon>
        <taxon>Funneliformis</taxon>
    </lineage>
</organism>
<name>A0A9N9GHC3_9GLOM</name>